<reference evidence="2 3" key="1">
    <citation type="submission" date="2019-08" db="EMBL/GenBank/DDBJ databases">
        <title>Seonamhaeicola sediminis sp. nov., isolated from marine sediment.</title>
        <authorList>
            <person name="Cao W.R."/>
        </authorList>
    </citation>
    <scope>NUCLEOTIDE SEQUENCE [LARGE SCALE GENOMIC DNA]</scope>
    <source>
        <strain evidence="2 3">1505</strain>
    </source>
</reference>
<proteinExistence type="predicted"/>
<keyword evidence="3" id="KW-1185">Reference proteome</keyword>
<protein>
    <submittedName>
        <fullName evidence="2">Uncharacterized protein</fullName>
    </submittedName>
</protein>
<feature type="transmembrane region" description="Helical" evidence="1">
    <location>
        <begin position="21"/>
        <end position="40"/>
    </location>
</feature>
<organism evidence="2 3">
    <name type="scientific">Seonamhaeicola maritimus</name>
    <dbReference type="NCBI Taxonomy" id="2591822"/>
    <lineage>
        <taxon>Bacteria</taxon>
        <taxon>Pseudomonadati</taxon>
        <taxon>Bacteroidota</taxon>
        <taxon>Flavobacteriia</taxon>
        <taxon>Flavobacteriales</taxon>
        <taxon>Flavobacteriaceae</taxon>
    </lineage>
</organism>
<dbReference type="EMBL" id="VRKQ01000008">
    <property type="protein sequence ID" value="TXG38714.1"/>
    <property type="molecule type" value="Genomic_DNA"/>
</dbReference>
<dbReference type="AlphaFoldDB" id="A0A5C7GK91"/>
<keyword evidence="1" id="KW-1133">Transmembrane helix</keyword>
<evidence type="ECO:0000313" key="2">
    <source>
        <dbReference type="EMBL" id="TXG38714.1"/>
    </source>
</evidence>
<dbReference type="Pfam" id="PF19578">
    <property type="entry name" value="DUF6090"/>
    <property type="match status" value="1"/>
</dbReference>
<keyword evidence="1" id="KW-0812">Transmembrane</keyword>
<accession>A0A5C7GK91</accession>
<sequence length="244" mass="28948">MIKFFRNIRKKLLAEGNTGKYLKYAIGEIVLVVFGILIALQINNWNENRKEHKKKIELTHSLIQDLAKDTLKLNQSIEILKSFQSKNKSQVNNLFAPQTNIDSLKQLAFYDFVPHFWGIITEFNIVTFNSLQSTGNIELFHKDIKEEIIKHYNFLENFKLNNDDRDLYFEMRNTYNNKYPYEMGIQPKDNYTNLVRKEVSDEHEFVNLLTNMVMFKNYITDKFIESYNAIKEQTISLINKLKVL</sequence>
<dbReference type="RefSeq" id="WP_147766139.1">
    <property type="nucleotide sequence ID" value="NZ_VRKQ01000008.1"/>
</dbReference>
<evidence type="ECO:0000313" key="3">
    <source>
        <dbReference type="Proteomes" id="UP000321080"/>
    </source>
</evidence>
<keyword evidence="1" id="KW-0472">Membrane</keyword>
<evidence type="ECO:0000256" key="1">
    <source>
        <dbReference type="SAM" id="Phobius"/>
    </source>
</evidence>
<gene>
    <name evidence="2" type="ORF">FUA22_02175</name>
</gene>
<name>A0A5C7GK91_9FLAO</name>
<comment type="caution">
    <text evidence="2">The sequence shown here is derived from an EMBL/GenBank/DDBJ whole genome shotgun (WGS) entry which is preliminary data.</text>
</comment>
<dbReference type="OrthoDB" id="1414794at2"/>
<dbReference type="Proteomes" id="UP000321080">
    <property type="component" value="Unassembled WGS sequence"/>
</dbReference>
<dbReference type="InterPro" id="IPR045749">
    <property type="entry name" value="DUF6090"/>
</dbReference>